<keyword evidence="2" id="KW-1133">Transmembrane helix</keyword>
<evidence type="ECO:0000256" key="1">
    <source>
        <dbReference type="SAM" id="MobiDB-lite"/>
    </source>
</evidence>
<feature type="transmembrane region" description="Helical" evidence="2">
    <location>
        <begin position="74"/>
        <end position="94"/>
    </location>
</feature>
<feature type="compositionally biased region" description="Acidic residues" evidence="1">
    <location>
        <begin position="237"/>
        <end position="246"/>
    </location>
</feature>
<feature type="transmembrane region" description="Helical" evidence="2">
    <location>
        <begin position="143"/>
        <end position="161"/>
    </location>
</feature>
<dbReference type="EMBL" id="QASN01000017">
    <property type="protein sequence ID" value="PTU74574.1"/>
    <property type="molecule type" value="Genomic_DNA"/>
</dbReference>
<gene>
    <name evidence="3" type="ORF">DBO85_10855</name>
</gene>
<dbReference type="Proteomes" id="UP000244064">
    <property type="component" value="Unassembled WGS sequence"/>
</dbReference>
<dbReference type="RefSeq" id="WP_108107269.1">
    <property type="nucleotide sequence ID" value="NZ_QASN01000017.1"/>
</dbReference>
<feature type="transmembrane region" description="Helical" evidence="2">
    <location>
        <begin position="7"/>
        <end position="24"/>
    </location>
</feature>
<feature type="region of interest" description="Disordered" evidence="1">
    <location>
        <begin position="237"/>
        <end position="259"/>
    </location>
</feature>
<keyword evidence="2" id="KW-0812">Transmembrane</keyword>
<accession>A0A2T5PA35</accession>
<comment type="caution">
    <text evidence="3">The sequence shown here is derived from an EMBL/GenBank/DDBJ whole genome shotgun (WGS) entry which is preliminary data.</text>
</comment>
<feature type="transmembrane region" description="Helical" evidence="2">
    <location>
        <begin position="199"/>
        <end position="222"/>
    </location>
</feature>
<evidence type="ECO:0000313" key="3">
    <source>
        <dbReference type="EMBL" id="PTU74574.1"/>
    </source>
</evidence>
<keyword evidence="2" id="KW-0472">Membrane</keyword>
<protein>
    <submittedName>
        <fullName evidence="3">Uncharacterized protein</fullName>
    </submittedName>
</protein>
<sequence length="259" mass="28724">MQFYRVASWIYVLIGSLALPVLVLDMCVDWPGLTVLWGTLFGLSVPLMVIQIFGLRRVMRERAVFEGASALLTWYWVLHLSGALLLALAAGLYLADQGMWAFWALLIGALPMLGVGVGAGVVELVLGIRLGKYPDSLFGLQRALHISFIMLGALELANIVIFISVPFYMVVAMALMFLIAFIIEGHAREQAPSYGQVQVWISYVLASVLMLGPPLAGLPVLVKFLDDRPTFLEDANDEDAYQEEDSYIPRNPNKRDARY</sequence>
<feature type="transmembrane region" description="Helical" evidence="2">
    <location>
        <begin position="167"/>
        <end position="187"/>
    </location>
</feature>
<evidence type="ECO:0000313" key="4">
    <source>
        <dbReference type="Proteomes" id="UP000244064"/>
    </source>
</evidence>
<reference evidence="3 4" key="1">
    <citation type="submission" date="2018-04" db="EMBL/GenBank/DDBJ databases">
        <title>Pseudomonas sp. nov., isolated from mangrove soil.</title>
        <authorList>
            <person name="Chen C."/>
        </authorList>
    </citation>
    <scope>NUCLEOTIDE SEQUENCE [LARGE SCALE GENOMIC DNA]</scope>
    <source>
        <strain evidence="3 4">TC-11</strain>
    </source>
</reference>
<organism evidence="3 4">
    <name type="scientific">Pseudomonas mangrovi</name>
    <dbReference type="NCBI Taxonomy" id="2161748"/>
    <lineage>
        <taxon>Bacteria</taxon>
        <taxon>Pseudomonadati</taxon>
        <taxon>Pseudomonadota</taxon>
        <taxon>Gammaproteobacteria</taxon>
        <taxon>Pseudomonadales</taxon>
        <taxon>Pseudomonadaceae</taxon>
        <taxon>Pseudomonas</taxon>
    </lineage>
</organism>
<evidence type="ECO:0000256" key="2">
    <source>
        <dbReference type="SAM" id="Phobius"/>
    </source>
</evidence>
<name>A0A2T5PA35_9PSED</name>
<feature type="transmembrane region" description="Helical" evidence="2">
    <location>
        <begin position="30"/>
        <end position="53"/>
    </location>
</feature>
<dbReference type="AlphaFoldDB" id="A0A2T5PA35"/>
<proteinExistence type="predicted"/>
<keyword evidence="4" id="KW-1185">Reference proteome</keyword>
<feature type="transmembrane region" description="Helical" evidence="2">
    <location>
        <begin position="100"/>
        <end position="122"/>
    </location>
</feature>